<dbReference type="GO" id="GO:0005634">
    <property type="term" value="C:nucleus"/>
    <property type="evidence" value="ECO:0007669"/>
    <property type="project" value="UniProtKB-SubCell"/>
</dbReference>
<dbReference type="GO" id="GO:0006351">
    <property type="term" value="P:DNA-templated transcription"/>
    <property type="evidence" value="ECO:0007669"/>
    <property type="project" value="InterPro"/>
</dbReference>
<accession>A0A0B7NJ74</accession>
<dbReference type="InterPro" id="IPR001138">
    <property type="entry name" value="Zn2Cys6_DnaBD"/>
</dbReference>
<keyword evidence="5" id="KW-0539">Nucleus</keyword>
<dbReference type="GO" id="GO:0000981">
    <property type="term" value="F:DNA-binding transcription factor activity, RNA polymerase II-specific"/>
    <property type="evidence" value="ECO:0007669"/>
    <property type="project" value="InterPro"/>
</dbReference>
<dbReference type="Proteomes" id="UP000054107">
    <property type="component" value="Unassembled WGS sequence"/>
</dbReference>
<keyword evidence="3" id="KW-0805">Transcription regulation</keyword>
<evidence type="ECO:0000259" key="7">
    <source>
        <dbReference type="PROSITE" id="PS50048"/>
    </source>
</evidence>
<dbReference type="SMART" id="SM00066">
    <property type="entry name" value="GAL4"/>
    <property type="match status" value="1"/>
</dbReference>
<reference evidence="8 9" key="1">
    <citation type="submission" date="2014-09" db="EMBL/GenBank/DDBJ databases">
        <authorList>
            <person name="Ellenberger Sabrina"/>
        </authorList>
    </citation>
    <scope>NUCLEOTIDE SEQUENCE [LARGE SCALE GENOMIC DNA]</scope>
    <source>
        <strain evidence="8 9">CBS 412.66</strain>
    </source>
</reference>
<dbReference type="InterPro" id="IPR050815">
    <property type="entry name" value="TF_fung"/>
</dbReference>
<dbReference type="GO" id="GO:0008270">
    <property type="term" value="F:zinc ion binding"/>
    <property type="evidence" value="ECO:0007669"/>
    <property type="project" value="InterPro"/>
</dbReference>
<dbReference type="Gene3D" id="4.10.240.10">
    <property type="entry name" value="Zn(2)-C6 fungal-type DNA-binding domain"/>
    <property type="match status" value="1"/>
</dbReference>
<evidence type="ECO:0000256" key="3">
    <source>
        <dbReference type="ARBA" id="ARBA00023015"/>
    </source>
</evidence>
<dbReference type="EMBL" id="LN732581">
    <property type="protein sequence ID" value="CEP15564.1"/>
    <property type="molecule type" value="Genomic_DNA"/>
</dbReference>
<protein>
    <recommendedName>
        <fullName evidence="7">Zn(2)-C6 fungal-type domain-containing protein</fullName>
    </recommendedName>
</protein>
<dbReference type="CDD" id="cd12148">
    <property type="entry name" value="fungal_TF_MHR"/>
    <property type="match status" value="1"/>
</dbReference>
<proteinExistence type="predicted"/>
<dbReference type="InterPro" id="IPR036864">
    <property type="entry name" value="Zn2-C6_fun-type_DNA-bd_sf"/>
</dbReference>
<evidence type="ECO:0000256" key="5">
    <source>
        <dbReference type="ARBA" id="ARBA00023242"/>
    </source>
</evidence>
<dbReference type="PANTHER" id="PTHR47338:SF5">
    <property type="entry name" value="ZN(II)2CYS6 TRANSCRIPTION FACTOR (EUROFUNG)"/>
    <property type="match status" value="1"/>
</dbReference>
<keyword evidence="2" id="KW-0479">Metal-binding</keyword>
<feature type="domain" description="Zn(2)-C6 fungal-type" evidence="7">
    <location>
        <begin position="26"/>
        <end position="56"/>
    </location>
</feature>
<dbReference type="PROSITE" id="PS00463">
    <property type="entry name" value="ZN2_CY6_FUNGAL_1"/>
    <property type="match status" value="1"/>
</dbReference>
<evidence type="ECO:0000256" key="2">
    <source>
        <dbReference type="ARBA" id="ARBA00022723"/>
    </source>
</evidence>
<dbReference type="Pfam" id="PF00172">
    <property type="entry name" value="Zn_clus"/>
    <property type="match status" value="1"/>
</dbReference>
<comment type="subcellular location">
    <subcellularLocation>
        <location evidence="1">Nucleus</location>
    </subcellularLocation>
</comment>
<dbReference type="SUPFAM" id="SSF57701">
    <property type="entry name" value="Zn2/Cys6 DNA-binding domain"/>
    <property type="match status" value="1"/>
</dbReference>
<dbReference type="PANTHER" id="PTHR47338">
    <property type="entry name" value="ZN(II)2CYS6 TRANSCRIPTION FACTOR (EUROFUNG)-RELATED"/>
    <property type="match status" value="1"/>
</dbReference>
<organism evidence="8 9">
    <name type="scientific">Parasitella parasitica</name>
    <dbReference type="NCBI Taxonomy" id="35722"/>
    <lineage>
        <taxon>Eukaryota</taxon>
        <taxon>Fungi</taxon>
        <taxon>Fungi incertae sedis</taxon>
        <taxon>Mucoromycota</taxon>
        <taxon>Mucoromycotina</taxon>
        <taxon>Mucoromycetes</taxon>
        <taxon>Mucorales</taxon>
        <taxon>Mucorineae</taxon>
        <taxon>Mucoraceae</taxon>
        <taxon>Parasitella</taxon>
    </lineage>
</organism>
<sequence>MNANTPSASGRKSKDSSQIKRRITQACILCRKKKIKCDGAKPECIHCQDANIQCQYTEYKKRGPHKGYVRLLEERLGQLERRLTSAGAEVPPPISTTSPTHQYNNSLVKAESSSLSNCQRDGDDDFPPQEIVTHLIDLFFQYINSVFPFVHRARLKQSIHEGTVSKPLLWGVMAIAARFSDHPSIKTDPPYWAGEKFAMKATSLINATLLEPTIPNLQFWGIMSCLEYGRASGSKAWIYGGIAVRICQELGLNKEETLKSPILAVDGSIDYVAMALRRRIFWSTLCIDKFASTSTNRPQGFDIGEYDAEPPTLSESRLLRDPLQGFTLDRLVIANDPLMDVIPRYLRVLERFGEIAKYMSRAKTVAATVSWPPIDEFNVLDAKMRQWRDDLPEAFQFGPGNVKKYRNSASQNYINFWICSHAMYCTGMLALHRGSLAYSDLSAAELSQETYERIQASIRACKANVEIAMEVFKALHDICGWNVLPYMGYCAYIFSTVLMTSAFSSDPISYHKSSAGLVILFDTIKLLGAYWPMSERLSLTTRDMLSAHSRLYDGQEQEFNYETSRLAPPLLHQEPLHQEPGQRQQQQIMHLQQHRPPLQPPAQLAQQHPQLQHKLNNTHVGPLVSVSTVEPSNIPPASPSLSYPTFASSNNIMPIQQQQQVQTQPPQIGGYQVQQGSMNNSDIDFNSCEFLYDSALFGQIIFDTSKTEMNMVPQYPTPSSNSSMYPPYQQQQSKQTATPWGV</sequence>
<dbReference type="STRING" id="35722.A0A0B7NJ74"/>
<dbReference type="CDD" id="cd00067">
    <property type="entry name" value="GAL4"/>
    <property type="match status" value="1"/>
</dbReference>
<dbReference type="GO" id="GO:0003677">
    <property type="term" value="F:DNA binding"/>
    <property type="evidence" value="ECO:0007669"/>
    <property type="project" value="InterPro"/>
</dbReference>
<feature type="compositionally biased region" description="Low complexity" evidence="6">
    <location>
        <begin position="717"/>
        <end position="742"/>
    </location>
</feature>
<evidence type="ECO:0000256" key="6">
    <source>
        <dbReference type="SAM" id="MobiDB-lite"/>
    </source>
</evidence>
<feature type="region of interest" description="Disordered" evidence="6">
    <location>
        <begin position="84"/>
        <end position="103"/>
    </location>
</feature>
<dbReference type="PROSITE" id="PS50048">
    <property type="entry name" value="ZN2_CY6_FUNGAL_2"/>
    <property type="match status" value="1"/>
</dbReference>
<evidence type="ECO:0000256" key="4">
    <source>
        <dbReference type="ARBA" id="ARBA00023163"/>
    </source>
</evidence>
<keyword evidence="4" id="KW-0804">Transcription</keyword>
<dbReference type="AlphaFoldDB" id="A0A0B7NJ74"/>
<evidence type="ECO:0000313" key="9">
    <source>
        <dbReference type="Proteomes" id="UP000054107"/>
    </source>
</evidence>
<gene>
    <name evidence="8" type="primary">PARPA_09799.1 scaffold 39042</name>
</gene>
<dbReference type="SMART" id="SM00906">
    <property type="entry name" value="Fungal_trans"/>
    <property type="match status" value="1"/>
</dbReference>
<dbReference type="InterPro" id="IPR007219">
    <property type="entry name" value="XnlR_reg_dom"/>
</dbReference>
<evidence type="ECO:0000256" key="1">
    <source>
        <dbReference type="ARBA" id="ARBA00004123"/>
    </source>
</evidence>
<dbReference type="Pfam" id="PF04082">
    <property type="entry name" value="Fungal_trans"/>
    <property type="match status" value="1"/>
</dbReference>
<keyword evidence="9" id="KW-1185">Reference proteome</keyword>
<feature type="region of interest" description="Disordered" evidence="6">
    <location>
        <begin position="713"/>
        <end position="742"/>
    </location>
</feature>
<name>A0A0B7NJ74_9FUNG</name>
<dbReference type="OrthoDB" id="2123952at2759"/>
<evidence type="ECO:0000313" key="8">
    <source>
        <dbReference type="EMBL" id="CEP15564.1"/>
    </source>
</evidence>